<reference evidence="2" key="1">
    <citation type="journal article" date="2021" name="Front. Microbiol.">
        <title>Comprehensive Comparative Genomics and Phenotyping of Methylobacterium Species.</title>
        <authorList>
            <person name="Alessa O."/>
            <person name="Ogura Y."/>
            <person name="Fujitani Y."/>
            <person name="Takami H."/>
            <person name="Hayashi T."/>
            <person name="Sahin N."/>
            <person name="Tani A."/>
        </authorList>
    </citation>
    <scope>NUCLEOTIDE SEQUENCE</scope>
    <source>
        <strain evidence="2">NBRC 15689</strain>
    </source>
</reference>
<dbReference type="Proteomes" id="UP001055156">
    <property type="component" value="Unassembled WGS sequence"/>
</dbReference>
<feature type="compositionally biased region" description="Basic and acidic residues" evidence="1">
    <location>
        <begin position="45"/>
        <end position="54"/>
    </location>
</feature>
<evidence type="ECO:0000313" key="2">
    <source>
        <dbReference type="EMBL" id="GJE29515.1"/>
    </source>
</evidence>
<accession>A0ABQ4TH91</accession>
<keyword evidence="3" id="KW-1185">Reference proteome</keyword>
<feature type="region of interest" description="Disordered" evidence="1">
    <location>
        <begin position="45"/>
        <end position="64"/>
    </location>
</feature>
<reference evidence="2" key="2">
    <citation type="submission" date="2021-08" db="EMBL/GenBank/DDBJ databases">
        <authorList>
            <person name="Tani A."/>
            <person name="Ola A."/>
            <person name="Ogura Y."/>
            <person name="Katsura K."/>
            <person name="Hayashi T."/>
        </authorList>
    </citation>
    <scope>NUCLEOTIDE SEQUENCE</scope>
    <source>
        <strain evidence="2">NBRC 15689</strain>
    </source>
</reference>
<gene>
    <name evidence="2" type="ORF">LKMONMHP_4397</name>
</gene>
<comment type="caution">
    <text evidence="2">The sequence shown here is derived from an EMBL/GenBank/DDBJ whole genome shotgun (WGS) entry which is preliminary data.</text>
</comment>
<name>A0ABQ4TH91_METOR</name>
<dbReference type="EMBL" id="BPQV01000016">
    <property type="protein sequence ID" value="GJE29515.1"/>
    <property type="molecule type" value="Genomic_DNA"/>
</dbReference>
<protein>
    <submittedName>
        <fullName evidence="2">Uncharacterized protein</fullName>
    </submittedName>
</protein>
<dbReference type="RefSeq" id="WP_238314144.1">
    <property type="nucleotide sequence ID" value="NZ_BPQV01000016.1"/>
</dbReference>
<proteinExistence type="predicted"/>
<sequence>MDDDPSEQLGKTNALLAEWAARKATESETLIERFERMGYAVRGKSEEEIEEALRHPPTKPAARE</sequence>
<evidence type="ECO:0000313" key="3">
    <source>
        <dbReference type="Proteomes" id="UP001055156"/>
    </source>
</evidence>
<evidence type="ECO:0000256" key="1">
    <source>
        <dbReference type="SAM" id="MobiDB-lite"/>
    </source>
</evidence>
<organism evidence="2 3">
    <name type="scientific">Methylobacterium organophilum</name>
    <dbReference type="NCBI Taxonomy" id="410"/>
    <lineage>
        <taxon>Bacteria</taxon>
        <taxon>Pseudomonadati</taxon>
        <taxon>Pseudomonadota</taxon>
        <taxon>Alphaproteobacteria</taxon>
        <taxon>Hyphomicrobiales</taxon>
        <taxon>Methylobacteriaceae</taxon>
        <taxon>Methylobacterium</taxon>
    </lineage>
</organism>